<evidence type="ECO:0000256" key="11">
    <source>
        <dbReference type="RuleBase" id="RU003783"/>
    </source>
</evidence>
<dbReference type="PATRIC" id="fig|1002367.3.peg.1892"/>
<evidence type="ECO:0000256" key="1">
    <source>
        <dbReference type="ARBA" id="ARBA00001946"/>
    </source>
</evidence>
<keyword evidence="5 10" id="KW-0819">tRNA processing</keyword>
<keyword evidence="14" id="KW-1133">Transmembrane helix</keyword>
<evidence type="ECO:0000256" key="8">
    <source>
        <dbReference type="ARBA" id="ARBA00022842"/>
    </source>
</evidence>
<dbReference type="InterPro" id="IPR027417">
    <property type="entry name" value="P-loop_NTPase"/>
</dbReference>
<proteinExistence type="inferred from homology"/>
<dbReference type="PANTHER" id="PTHR11088:SF60">
    <property type="entry name" value="TRNA DIMETHYLALLYLTRANSFERASE"/>
    <property type="match status" value="1"/>
</dbReference>
<dbReference type="SUPFAM" id="SSF52540">
    <property type="entry name" value="P-loop containing nucleoside triphosphate hydrolases"/>
    <property type="match status" value="2"/>
</dbReference>
<keyword evidence="14" id="KW-0472">Membrane</keyword>
<dbReference type="NCBIfam" id="TIGR00174">
    <property type="entry name" value="miaA"/>
    <property type="match status" value="1"/>
</dbReference>
<evidence type="ECO:0000256" key="14">
    <source>
        <dbReference type="SAM" id="Phobius"/>
    </source>
</evidence>
<feature type="binding site" evidence="10">
    <location>
        <begin position="50"/>
        <end position="55"/>
    </location>
    <ligand>
        <name>substrate</name>
    </ligand>
</feature>
<dbReference type="GO" id="GO:0006400">
    <property type="term" value="P:tRNA modification"/>
    <property type="evidence" value="ECO:0007669"/>
    <property type="project" value="TreeGrafter"/>
</dbReference>
<evidence type="ECO:0000256" key="9">
    <source>
        <dbReference type="ARBA" id="ARBA00049563"/>
    </source>
</evidence>
<evidence type="ECO:0000256" key="10">
    <source>
        <dbReference type="HAMAP-Rule" id="MF_00185"/>
    </source>
</evidence>
<organism evidence="15 16">
    <name type="scientific">Leyella stercorea DSM 18206</name>
    <dbReference type="NCBI Taxonomy" id="1002367"/>
    <lineage>
        <taxon>Bacteria</taxon>
        <taxon>Pseudomonadati</taxon>
        <taxon>Bacteroidota</taxon>
        <taxon>Bacteroidia</taxon>
        <taxon>Bacteroidales</taxon>
        <taxon>Prevotellaceae</taxon>
        <taxon>Leyella</taxon>
    </lineage>
</organism>
<comment type="catalytic activity">
    <reaction evidence="9 10 11">
        <text>adenosine(37) in tRNA + dimethylallyl diphosphate = N(6)-dimethylallyladenosine(37) in tRNA + diphosphate</text>
        <dbReference type="Rhea" id="RHEA:26482"/>
        <dbReference type="Rhea" id="RHEA-COMP:10162"/>
        <dbReference type="Rhea" id="RHEA-COMP:10375"/>
        <dbReference type="ChEBI" id="CHEBI:33019"/>
        <dbReference type="ChEBI" id="CHEBI:57623"/>
        <dbReference type="ChEBI" id="CHEBI:74411"/>
        <dbReference type="ChEBI" id="CHEBI:74415"/>
        <dbReference type="EC" id="2.5.1.75"/>
    </reaction>
</comment>
<accession>G6B0C2</accession>
<dbReference type="Gene3D" id="1.10.287.890">
    <property type="entry name" value="Crystal structure of tRNA isopentenylpyrophosphate transferase (bh2366) domain"/>
    <property type="match status" value="1"/>
</dbReference>
<reference evidence="15 16" key="1">
    <citation type="submission" date="2011-08" db="EMBL/GenBank/DDBJ databases">
        <authorList>
            <person name="Weinstock G."/>
            <person name="Sodergren E."/>
            <person name="Clifton S."/>
            <person name="Fulton L."/>
            <person name="Fulton B."/>
            <person name="Courtney L."/>
            <person name="Fronick C."/>
            <person name="Harrison M."/>
            <person name="Strong C."/>
            <person name="Farmer C."/>
            <person name="Delahaunty K."/>
            <person name="Markovic C."/>
            <person name="Hall O."/>
            <person name="Minx P."/>
            <person name="Tomlinson C."/>
            <person name="Mitreva M."/>
            <person name="Hou S."/>
            <person name="Chen J."/>
            <person name="Wollam A."/>
            <person name="Pepin K.H."/>
            <person name="Johnson M."/>
            <person name="Bhonagiri V."/>
            <person name="Zhang X."/>
            <person name="Suruliraj S."/>
            <person name="Warren W."/>
            <person name="Chinwalla A."/>
            <person name="Mardis E.R."/>
            <person name="Wilson R.K."/>
        </authorList>
    </citation>
    <scope>NUCLEOTIDE SEQUENCE [LARGE SCALE GENOMIC DNA]</scope>
    <source>
        <strain evidence="15 16">DSM 18206</strain>
    </source>
</reference>
<comment type="cofactor">
    <cofactor evidence="1 10">
        <name>Mg(2+)</name>
        <dbReference type="ChEBI" id="CHEBI:18420"/>
    </cofactor>
</comment>
<evidence type="ECO:0000256" key="13">
    <source>
        <dbReference type="RuleBase" id="RU003785"/>
    </source>
</evidence>
<evidence type="ECO:0000313" key="16">
    <source>
        <dbReference type="Proteomes" id="UP000004407"/>
    </source>
</evidence>
<feature type="binding site" evidence="10">
    <location>
        <begin position="48"/>
        <end position="55"/>
    </location>
    <ligand>
        <name>ATP</name>
        <dbReference type="ChEBI" id="CHEBI:30616"/>
    </ligand>
</feature>
<evidence type="ECO:0000313" key="15">
    <source>
        <dbReference type="EMBL" id="EHJ37796.1"/>
    </source>
</evidence>
<keyword evidence="8 10" id="KW-0460">Magnesium</keyword>
<dbReference type="Pfam" id="PF01715">
    <property type="entry name" value="IPPT"/>
    <property type="match status" value="1"/>
</dbReference>
<dbReference type="AlphaFoldDB" id="G6B0C2"/>
<feature type="site" description="Interaction with substrate tRNA" evidence="10">
    <location>
        <position position="142"/>
    </location>
</feature>
<keyword evidence="6 10" id="KW-0547">Nucleotide-binding</keyword>
<feature type="transmembrane region" description="Helical" evidence="14">
    <location>
        <begin position="12"/>
        <end position="30"/>
    </location>
</feature>
<comment type="caution">
    <text evidence="15">The sequence shown here is derived from an EMBL/GenBank/DDBJ whole genome shotgun (WGS) entry which is preliminary data.</text>
</comment>
<gene>
    <name evidence="10" type="primary">miaA</name>
    <name evidence="15" type="ORF">HMPREF0673_02340</name>
</gene>
<dbReference type="EC" id="2.5.1.75" evidence="10"/>
<evidence type="ECO:0000256" key="2">
    <source>
        <dbReference type="ARBA" id="ARBA00003213"/>
    </source>
</evidence>
<dbReference type="EMBL" id="AFZZ01000198">
    <property type="protein sequence ID" value="EHJ37796.1"/>
    <property type="molecule type" value="Genomic_DNA"/>
</dbReference>
<dbReference type="PANTHER" id="PTHR11088">
    <property type="entry name" value="TRNA DIMETHYLALLYLTRANSFERASE"/>
    <property type="match status" value="1"/>
</dbReference>
<feature type="region of interest" description="Interaction with substrate tRNA" evidence="10">
    <location>
        <begin position="73"/>
        <end position="76"/>
    </location>
</feature>
<sequence>MPGFLYQYPSRNLIYGFLTPFLLFLFLAVSETFCNFASMKQTMITILGPTASGKTVVAAALALRTEGEIISADSRQVYRRMDIGTGKDLADYVVDGTPIPYHLIDIAEPGTKYNLFQYQQDFHEAYADIRRRGKQPILCGGTGLYIEAVLSGYQLSPVPQNQALREALADKSLAELTAMLLELKHKSGSTMHNHTDVDTAQRAIRAIEIETYNLENPTPERQLPPVDSLIVGINIDRDLRREKITRRLKARLDEGMADEIRALIDEGIDPEDLIYYGLEYKYITEYVVGRLSYEEMFRQLEIAIHQFAKRQMTWFRGMERRGYTIHWIDATLPMEQKVEQILKLQTI</sequence>
<keyword evidence="14" id="KW-0812">Transmembrane</keyword>
<keyword evidence="4 10" id="KW-0808">Transferase</keyword>
<comment type="similarity">
    <text evidence="3 10 13">Belongs to the IPP transferase family.</text>
</comment>
<dbReference type="HAMAP" id="MF_00185">
    <property type="entry name" value="IPP_trans"/>
    <property type="match status" value="1"/>
</dbReference>
<evidence type="ECO:0000256" key="4">
    <source>
        <dbReference type="ARBA" id="ARBA00022679"/>
    </source>
</evidence>
<feature type="region of interest" description="Interaction with substrate tRNA" evidence="10">
    <location>
        <begin position="201"/>
        <end position="205"/>
    </location>
</feature>
<dbReference type="InterPro" id="IPR039657">
    <property type="entry name" value="Dimethylallyltransferase"/>
</dbReference>
<evidence type="ECO:0000256" key="6">
    <source>
        <dbReference type="ARBA" id="ARBA00022741"/>
    </source>
</evidence>
<dbReference type="InterPro" id="IPR018022">
    <property type="entry name" value="IPT"/>
</dbReference>
<evidence type="ECO:0000256" key="5">
    <source>
        <dbReference type="ARBA" id="ARBA00022694"/>
    </source>
</evidence>
<dbReference type="Proteomes" id="UP000004407">
    <property type="component" value="Unassembled WGS sequence"/>
</dbReference>
<dbReference type="Gene3D" id="3.40.50.300">
    <property type="entry name" value="P-loop containing nucleotide triphosphate hydrolases"/>
    <property type="match status" value="2"/>
</dbReference>
<evidence type="ECO:0000256" key="12">
    <source>
        <dbReference type="RuleBase" id="RU003784"/>
    </source>
</evidence>
<name>G6B0C2_9BACT</name>
<evidence type="ECO:0000256" key="7">
    <source>
        <dbReference type="ARBA" id="ARBA00022840"/>
    </source>
</evidence>
<dbReference type="GO" id="GO:0005524">
    <property type="term" value="F:ATP binding"/>
    <property type="evidence" value="ECO:0007669"/>
    <property type="project" value="UniProtKB-UniRule"/>
</dbReference>
<feature type="site" description="Interaction with substrate tRNA" evidence="10">
    <location>
        <position position="165"/>
    </location>
</feature>
<evidence type="ECO:0000256" key="3">
    <source>
        <dbReference type="ARBA" id="ARBA00005842"/>
    </source>
</evidence>
<dbReference type="eggNOG" id="COG0324">
    <property type="taxonomic scope" value="Bacteria"/>
</dbReference>
<dbReference type="HOGENOM" id="CLU_032616_0_1_10"/>
<comment type="caution">
    <text evidence="10">Lacks conserved residue(s) required for the propagation of feature annotation.</text>
</comment>
<comment type="subunit">
    <text evidence="10">Monomer.</text>
</comment>
<comment type="function">
    <text evidence="2 10 12">Catalyzes the transfer of a dimethylallyl group onto the adenine at position 37 in tRNAs that read codons beginning with uridine, leading to the formation of N6-(dimethylallyl)adenosine (i(6)A).</text>
</comment>
<protein>
    <recommendedName>
        <fullName evidence="10">tRNA dimethylallyltransferase</fullName>
        <ecNumber evidence="10">2.5.1.75</ecNumber>
    </recommendedName>
    <alternativeName>
        <fullName evidence="10">Dimethylallyl diphosphate:tRNA dimethylallyltransferase</fullName>
        <shortName evidence="10">DMAPP:tRNA dimethylallyltransferase</shortName>
        <shortName evidence="10">DMATase</shortName>
    </alternativeName>
    <alternativeName>
        <fullName evidence="10">Isopentenyl-diphosphate:tRNA isopentenyltransferase</fullName>
        <shortName evidence="10">IPP transferase</shortName>
        <shortName evidence="10">IPPT</shortName>
        <shortName evidence="10">IPTase</shortName>
    </alternativeName>
</protein>
<keyword evidence="7 10" id="KW-0067">ATP-binding</keyword>
<dbReference type="GO" id="GO:0052381">
    <property type="term" value="F:tRNA dimethylallyltransferase activity"/>
    <property type="evidence" value="ECO:0007669"/>
    <property type="project" value="UniProtKB-UniRule"/>
</dbReference>